<evidence type="ECO:0000313" key="1">
    <source>
        <dbReference type="EMBL" id="KAJ4727899.1"/>
    </source>
</evidence>
<comment type="caution">
    <text evidence="1">The sequence shown here is derived from an EMBL/GenBank/DDBJ whole genome shotgun (WGS) entry which is preliminary data.</text>
</comment>
<dbReference type="Proteomes" id="UP001164539">
    <property type="component" value="Chromosome 1"/>
</dbReference>
<protein>
    <submittedName>
        <fullName evidence="1">Uncharacterized protein</fullName>
    </submittedName>
</protein>
<sequence length="239" mass="27336">MDLAWRPKDLNLVKQIKSKWARQHKQTVTVHVFPPAFSAFTALVINIIIKICPTGVVSDLMERETSNFNKIRDLKLVAADTGEKVVRERRLPDISDRALLLAWYVYFAPSIIYFRVCKSGASVCPQKGKGYIFESNRNLLTLQELSFPLGIHYYLIECVEDVNTWLMNGAYNCPLCMNNIFYYSLTIAAALASKPENFNRGNFFCFCITLRKFNRGLLFSAVTLLTLSFCFCIALRKCL</sequence>
<reference evidence="1 2" key="1">
    <citation type="journal article" date="2023" name="Science">
        <title>Complex scaffold remodeling in plant triterpene biosynthesis.</title>
        <authorList>
            <person name="De La Pena R."/>
            <person name="Hodgson H."/>
            <person name="Liu J.C."/>
            <person name="Stephenson M.J."/>
            <person name="Martin A.C."/>
            <person name="Owen C."/>
            <person name="Harkess A."/>
            <person name="Leebens-Mack J."/>
            <person name="Jimenez L.E."/>
            <person name="Osbourn A."/>
            <person name="Sattely E.S."/>
        </authorList>
    </citation>
    <scope>NUCLEOTIDE SEQUENCE [LARGE SCALE GENOMIC DNA]</scope>
    <source>
        <strain evidence="2">cv. JPN11</strain>
        <tissue evidence="1">Leaf</tissue>
    </source>
</reference>
<dbReference type="EMBL" id="CM051394">
    <property type="protein sequence ID" value="KAJ4727899.1"/>
    <property type="molecule type" value="Genomic_DNA"/>
</dbReference>
<accession>A0ACC1YX17</accession>
<evidence type="ECO:0000313" key="2">
    <source>
        <dbReference type="Proteomes" id="UP001164539"/>
    </source>
</evidence>
<name>A0ACC1YX17_MELAZ</name>
<gene>
    <name evidence="1" type="ORF">OWV82_000927</name>
</gene>
<organism evidence="1 2">
    <name type="scientific">Melia azedarach</name>
    <name type="common">Chinaberry tree</name>
    <dbReference type="NCBI Taxonomy" id="155640"/>
    <lineage>
        <taxon>Eukaryota</taxon>
        <taxon>Viridiplantae</taxon>
        <taxon>Streptophyta</taxon>
        <taxon>Embryophyta</taxon>
        <taxon>Tracheophyta</taxon>
        <taxon>Spermatophyta</taxon>
        <taxon>Magnoliopsida</taxon>
        <taxon>eudicotyledons</taxon>
        <taxon>Gunneridae</taxon>
        <taxon>Pentapetalae</taxon>
        <taxon>rosids</taxon>
        <taxon>malvids</taxon>
        <taxon>Sapindales</taxon>
        <taxon>Meliaceae</taxon>
        <taxon>Melia</taxon>
    </lineage>
</organism>
<proteinExistence type="predicted"/>
<keyword evidence="2" id="KW-1185">Reference proteome</keyword>